<keyword evidence="4" id="KW-0862">Zinc</keyword>
<evidence type="ECO:0000256" key="7">
    <source>
        <dbReference type="SAM" id="MobiDB-lite"/>
    </source>
</evidence>
<keyword evidence="5" id="KW-0539">Nucleus</keyword>
<evidence type="ECO:0000313" key="9">
    <source>
        <dbReference type="EMBL" id="CAE0442078.1"/>
    </source>
</evidence>
<evidence type="ECO:0000259" key="8">
    <source>
        <dbReference type="PROSITE" id="PS50157"/>
    </source>
</evidence>
<name>A0A7S3PK91_9STRA</name>
<gene>
    <name evidence="9" type="ORF">ASTO00021_LOCUS12196</name>
</gene>
<dbReference type="InterPro" id="IPR036236">
    <property type="entry name" value="Znf_C2H2_sf"/>
</dbReference>
<accession>A0A7S3PK91</accession>
<evidence type="ECO:0000256" key="3">
    <source>
        <dbReference type="ARBA" id="ARBA00022771"/>
    </source>
</evidence>
<dbReference type="InterPro" id="IPR013087">
    <property type="entry name" value="Znf_C2H2_type"/>
</dbReference>
<dbReference type="GO" id="GO:0008270">
    <property type="term" value="F:zinc ion binding"/>
    <property type="evidence" value="ECO:0007669"/>
    <property type="project" value="UniProtKB-KW"/>
</dbReference>
<keyword evidence="1" id="KW-0479">Metal-binding</keyword>
<dbReference type="PANTHER" id="PTHR14003">
    <property type="entry name" value="TRANSCRIPTIONAL REPRESSOR PROTEIN YY"/>
    <property type="match status" value="1"/>
</dbReference>
<dbReference type="PROSITE" id="PS00028">
    <property type="entry name" value="ZINC_FINGER_C2H2_1"/>
    <property type="match status" value="5"/>
</dbReference>
<feature type="region of interest" description="Disordered" evidence="7">
    <location>
        <begin position="412"/>
        <end position="464"/>
    </location>
</feature>
<sequence length="479" mass="54562">MDSVPAINNLVQLAQINQMLHQQLLQKAQNSNMQTVQSLGNSATTFGGVDVNMNMSLNLNNFSQFCNPKLGSLQSLPLNPLPPFATPNRTWQLPSQQQQQFSTVLKNKLNDNITVMNANTNKSNEQPVNLKRARTHPPQDENLNLMNLENSMNYFNKKSSDLFARTRALEIEALGLTKPTSVLNGNVIKPEPLMPQNNNNSQTFSFGVSKGLANPYEKNNIKIEKRGYKVGKRVKLTLEESNKCLEFLDKKRSEKKMKNFVCKYPGCKKRFSWKWSMETHSRTHQGDSARTYKCKHCDKGFFTVGCLKSHTKIHTRKPGGFICEAEGCGKTYSTSEGLRLHTRNHHQVDKKWRCMVPGCTRAFVRQADLRLHVIRIHSLERPFPCPVRDCTKGFACYSELKRHMAVHQKKEEMKSLHRKLSEAKSSNTNNSSNNESTNQVQEKSASQVQEHKQEKKKDTQVIPETKQEYLAAQVLADIV</sequence>
<dbReference type="GO" id="GO:0000785">
    <property type="term" value="C:chromatin"/>
    <property type="evidence" value="ECO:0007669"/>
    <property type="project" value="TreeGrafter"/>
</dbReference>
<dbReference type="AlphaFoldDB" id="A0A7S3PK91"/>
<evidence type="ECO:0000256" key="6">
    <source>
        <dbReference type="PROSITE-ProRule" id="PRU00042"/>
    </source>
</evidence>
<protein>
    <recommendedName>
        <fullName evidence="8">C2H2-type domain-containing protein</fullName>
    </recommendedName>
</protein>
<reference evidence="9" key="1">
    <citation type="submission" date="2021-01" db="EMBL/GenBank/DDBJ databases">
        <authorList>
            <person name="Corre E."/>
            <person name="Pelletier E."/>
            <person name="Niang G."/>
            <person name="Scheremetjew M."/>
            <person name="Finn R."/>
            <person name="Kale V."/>
            <person name="Holt S."/>
            <person name="Cochrane G."/>
            <person name="Meng A."/>
            <person name="Brown T."/>
            <person name="Cohen L."/>
        </authorList>
    </citation>
    <scope>NUCLEOTIDE SEQUENCE</scope>
    <source>
        <strain evidence="9">GSBS06</strain>
    </source>
</reference>
<feature type="compositionally biased region" description="Low complexity" evidence="7">
    <location>
        <begin position="425"/>
        <end position="438"/>
    </location>
</feature>
<evidence type="ECO:0000256" key="5">
    <source>
        <dbReference type="ARBA" id="ARBA00023242"/>
    </source>
</evidence>
<dbReference type="GO" id="GO:0000981">
    <property type="term" value="F:DNA-binding transcription factor activity, RNA polymerase II-specific"/>
    <property type="evidence" value="ECO:0007669"/>
    <property type="project" value="TreeGrafter"/>
</dbReference>
<dbReference type="GO" id="GO:0031519">
    <property type="term" value="C:PcG protein complex"/>
    <property type="evidence" value="ECO:0007669"/>
    <property type="project" value="TreeGrafter"/>
</dbReference>
<dbReference type="GO" id="GO:0000978">
    <property type="term" value="F:RNA polymerase II cis-regulatory region sequence-specific DNA binding"/>
    <property type="evidence" value="ECO:0007669"/>
    <property type="project" value="TreeGrafter"/>
</dbReference>
<organism evidence="9">
    <name type="scientific">Aplanochytrium stocchinoi</name>
    <dbReference type="NCBI Taxonomy" id="215587"/>
    <lineage>
        <taxon>Eukaryota</taxon>
        <taxon>Sar</taxon>
        <taxon>Stramenopiles</taxon>
        <taxon>Bigyra</taxon>
        <taxon>Labyrinthulomycetes</taxon>
        <taxon>Thraustochytrida</taxon>
        <taxon>Thraustochytriidae</taxon>
        <taxon>Aplanochytrium</taxon>
    </lineage>
</organism>
<feature type="compositionally biased region" description="Polar residues" evidence="7">
    <location>
        <begin position="439"/>
        <end position="448"/>
    </location>
</feature>
<proteinExistence type="predicted"/>
<dbReference type="Gene3D" id="3.30.160.60">
    <property type="entry name" value="Classic Zinc Finger"/>
    <property type="match status" value="5"/>
</dbReference>
<feature type="domain" description="C2H2-type" evidence="8">
    <location>
        <begin position="260"/>
        <end position="289"/>
    </location>
</feature>
<dbReference type="FunFam" id="3.30.160.60:FF:000446">
    <property type="entry name" value="Zinc finger protein"/>
    <property type="match status" value="1"/>
</dbReference>
<keyword evidence="2" id="KW-0677">Repeat</keyword>
<keyword evidence="3 6" id="KW-0863">Zinc-finger</keyword>
<feature type="domain" description="C2H2-type" evidence="8">
    <location>
        <begin position="292"/>
        <end position="319"/>
    </location>
</feature>
<feature type="domain" description="C2H2-type" evidence="8">
    <location>
        <begin position="383"/>
        <end position="412"/>
    </location>
</feature>
<feature type="domain" description="C2H2-type" evidence="8">
    <location>
        <begin position="352"/>
        <end position="382"/>
    </location>
</feature>
<dbReference type="SMART" id="SM00355">
    <property type="entry name" value="ZnF_C2H2"/>
    <property type="match status" value="5"/>
</dbReference>
<dbReference type="SUPFAM" id="SSF57667">
    <property type="entry name" value="beta-beta-alpha zinc fingers"/>
    <property type="match status" value="3"/>
</dbReference>
<evidence type="ECO:0000256" key="4">
    <source>
        <dbReference type="ARBA" id="ARBA00022833"/>
    </source>
</evidence>
<dbReference type="PROSITE" id="PS50157">
    <property type="entry name" value="ZINC_FINGER_C2H2_2"/>
    <property type="match status" value="5"/>
</dbReference>
<feature type="compositionally biased region" description="Basic and acidic residues" evidence="7">
    <location>
        <begin position="449"/>
        <end position="459"/>
    </location>
</feature>
<dbReference type="EMBL" id="HBIN01016072">
    <property type="protein sequence ID" value="CAE0442078.1"/>
    <property type="molecule type" value="Transcribed_RNA"/>
</dbReference>
<dbReference type="Pfam" id="PF00096">
    <property type="entry name" value="zf-C2H2"/>
    <property type="match status" value="1"/>
</dbReference>
<feature type="compositionally biased region" description="Basic and acidic residues" evidence="7">
    <location>
        <begin position="412"/>
        <end position="422"/>
    </location>
</feature>
<evidence type="ECO:0000256" key="2">
    <source>
        <dbReference type="ARBA" id="ARBA00022737"/>
    </source>
</evidence>
<feature type="domain" description="C2H2-type" evidence="8">
    <location>
        <begin position="321"/>
        <end position="351"/>
    </location>
</feature>
<dbReference type="GO" id="GO:0005667">
    <property type="term" value="C:transcription regulator complex"/>
    <property type="evidence" value="ECO:0007669"/>
    <property type="project" value="TreeGrafter"/>
</dbReference>
<dbReference type="PANTHER" id="PTHR14003:SF23">
    <property type="entry name" value="ZINC FINGER PROTEIN 143"/>
    <property type="match status" value="1"/>
</dbReference>
<evidence type="ECO:0000256" key="1">
    <source>
        <dbReference type="ARBA" id="ARBA00022723"/>
    </source>
</evidence>